<dbReference type="InterPro" id="IPR005467">
    <property type="entry name" value="His_kinase_dom"/>
</dbReference>
<evidence type="ECO:0000256" key="18">
    <source>
        <dbReference type="ARBA" id="ARBA00023136"/>
    </source>
</evidence>
<dbReference type="InterPro" id="IPR004358">
    <property type="entry name" value="Sig_transdc_His_kin-like_C"/>
</dbReference>
<evidence type="ECO:0000256" key="3">
    <source>
        <dbReference type="ARBA" id="ARBA00004477"/>
    </source>
</evidence>
<dbReference type="Pfam" id="PF25487">
    <property type="entry name" value="ETR1_N"/>
    <property type="match status" value="1"/>
</dbReference>
<keyword evidence="11" id="KW-0936">Ethylene signaling pathway</keyword>
<dbReference type="Pfam" id="PF02518">
    <property type="entry name" value="HATPase_c"/>
    <property type="match status" value="1"/>
</dbReference>
<accession>A0A4Q7EI28</accession>
<keyword evidence="14" id="KW-0067">ATP-binding</keyword>
<dbReference type="PROSITE" id="PS50046">
    <property type="entry name" value="PHYTOCHROME_2"/>
    <property type="match status" value="1"/>
</dbReference>
<name>A0A4Q7EI28_9CYAN</name>
<evidence type="ECO:0000256" key="21">
    <source>
        <dbReference type="ARBA" id="ARBA00074306"/>
    </source>
</evidence>
<evidence type="ECO:0000256" key="5">
    <source>
        <dbReference type="ARBA" id="ARBA00009842"/>
    </source>
</evidence>
<keyword evidence="7 22" id="KW-0597">Phosphoprotein</keyword>
<dbReference type="InterPro" id="IPR003661">
    <property type="entry name" value="HisK_dim/P_dom"/>
</dbReference>
<keyword evidence="9 23" id="KW-0812">Transmembrane</keyword>
<evidence type="ECO:0000256" key="10">
    <source>
        <dbReference type="ARBA" id="ARBA00022741"/>
    </source>
</evidence>
<dbReference type="Pfam" id="PF00072">
    <property type="entry name" value="Response_reg"/>
    <property type="match status" value="1"/>
</dbReference>
<sequence length="1032" mass="115265">MAGAAASAVSTIAWLGQLQNSYIPHGHCYLWQTPLVTLHVVSDVLIALAYFSIPIMLVYFVRRRHDTPFTQVFLLFGAFIAFCGVGHLLDIWVLWFPNYWVAGTERALTAFISVVTALKLVEWMPQFLALRSPQDLEDLNQQLQAEMTVRQQSQETLQRLVEGTASATGEAFFAALVKNMAQALKVNYAFVSEYQADTDTVQALAVWGEGKVCENFQVALPGTACSRVITTGQQYYLPAAVQTEFPDSRLLAEAKAESYLGVPLLTDTGQAIGTLCVVHDRPLQRPDEAAAIMSIFAARATAELQRQQAEAELRATYAGMEQQVAQRTEELSQRNLQLAQVAQQERATSLVLQRMRRSMKLDVIFRSTVKEVRQAIGCDRAIVYRFQPDWSGEVIAEAVDVPWQALLQKTGVGPWQEQLLQQDQCVPGRLAVDATIIRDTYLQENQGGIYAQGIDYIAVEDVYAQGFNNCYLNLLKAIQARAYVIVPIFLNDQLWGLLACYQNDGPRQWQMGECEMLARIGTQLGIAIKQADLFARTHQQAQALRIAKEESERANQAKSEFLANMSHELRTPLNAILGFSQLLQRNSTLPSRQQNYVEIINNSGEHLLGLINNVLEMSKIEAGKFQLNPEEFNLLRLLHTLQDMLRVKAEKKGLQLELILAPDLPQYVLTDQGKLRQILLNLLSNGIKFTQSGYVRLKAAVVADDRPREQPAAAIVLQFTVEDTGMGISAEEIDALFAPFQQTQSGLQSGQGTGLGVALCQQYVQEMGGELQVTSELGQGTRFSFTIQVAPTMTPALEEEPIAHHDVTGLAPGQPRLRCLVVEDNAINRVLLLDVLTPLNFEIREAVNGEEAIALWQDWQPHLIWMDMRMPVMDGYAATRRIRQLERDRQLPPTVILALTATAFEESHADIIAAGCDAILRKPFQAKDLFNLMKTHLNLQYRYVTDAPISAPAEAAATNTDALIKSLAAMSPEWREQLRQAATRCSDTAIRTLIEQIHSDYSMLADKLYQLTDVFRFDQVLGLLEESEEKVK</sequence>
<dbReference type="Gene3D" id="3.40.50.2300">
    <property type="match status" value="1"/>
</dbReference>
<keyword evidence="20" id="KW-0131">Cell cycle</keyword>
<dbReference type="SMART" id="SM00387">
    <property type="entry name" value="HATPase_c"/>
    <property type="match status" value="1"/>
</dbReference>
<organism evidence="27 28">
    <name type="scientific">Leptolyngbya iicbica LK</name>
    <dbReference type="NCBI Taxonomy" id="2294035"/>
    <lineage>
        <taxon>Bacteria</taxon>
        <taxon>Bacillati</taxon>
        <taxon>Cyanobacteriota</taxon>
        <taxon>Cyanophyceae</taxon>
        <taxon>Leptolyngbyales</taxon>
        <taxon>Leptolyngbyaceae</taxon>
        <taxon>Leptolyngbya group</taxon>
        <taxon>Leptolyngbya</taxon>
        <taxon>Leptolyngbya iicbica</taxon>
    </lineage>
</organism>
<keyword evidence="16" id="KW-0186">Copper</keyword>
<keyword evidence="19" id="KW-1015">Disulfide bond</keyword>
<keyword evidence="12" id="KW-0418">Kinase</keyword>
<dbReference type="PROSITE" id="PS50109">
    <property type="entry name" value="HIS_KIN"/>
    <property type="match status" value="1"/>
</dbReference>
<reference evidence="27 28" key="1">
    <citation type="submission" date="2018-11" db="EMBL/GenBank/DDBJ databases">
        <title>Whole genome sequencing of an environmental sample.</title>
        <authorList>
            <person name="Sarangi A.N."/>
            <person name="Singh D."/>
            <person name="Tripathy S."/>
        </authorList>
    </citation>
    <scope>NUCLEOTIDE SEQUENCE [LARGE SCALE GENOMIC DNA]</scope>
    <source>
        <strain evidence="27 28">Lakshadweep</strain>
    </source>
</reference>
<evidence type="ECO:0000313" key="27">
    <source>
        <dbReference type="EMBL" id="RZM82787.1"/>
    </source>
</evidence>
<feature type="transmembrane region" description="Helical" evidence="23">
    <location>
        <begin position="73"/>
        <end position="95"/>
    </location>
</feature>
<dbReference type="CDD" id="cd16922">
    <property type="entry name" value="HATPase_EvgS-ArcB-TorS-like"/>
    <property type="match status" value="1"/>
</dbReference>
<dbReference type="FunFam" id="1.10.287.130:FF:000038">
    <property type="entry name" value="Sensory transduction histidine kinase"/>
    <property type="match status" value="1"/>
</dbReference>
<dbReference type="InterPro" id="IPR029016">
    <property type="entry name" value="GAF-like_dom_sf"/>
</dbReference>
<comment type="similarity">
    <text evidence="5">Belongs to the ethylene receptor family.</text>
</comment>
<dbReference type="SMART" id="SM00065">
    <property type="entry name" value="GAF"/>
    <property type="match status" value="2"/>
</dbReference>
<dbReference type="InterPro" id="IPR003018">
    <property type="entry name" value="GAF"/>
</dbReference>
<evidence type="ECO:0000256" key="12">
    <source>
        <dbReference type="ARBA" id="ARBA00022777"/>
    </source>
</evidence>
<evidence type="ECO:0000259" key="24">
    <source>
        <dbReference type="PROSITE" id="PS50046"/>
    </source>
</evidence>
<keyword evidence="18 23" id="KW-0472">Membrane</keyword>
<dbReference type="Pfam" id="PF01590">
    <property type="entry name" value="GAF"/>
    <property type="match status" value="2"/>
</dbReference>
<dbReference type="InterPro" id="IPR058544">
    <property type="entry name" value="ETR1_N"/>
</dbReference>
<dbReference type="GO" id="GO:0009927">
    <property type="term" value="F:histidine phosphotransfer kinase activity"/>
    <property type="evidence" value="ECO:0007669"/>
    <property type="project" value="TreeGrafter"/>
</dbReference>
<dbReference type="RefSeq" id="WP_044151099.1">
    <property type="nucleotide sequence ID" value="NZ_QVFV01000001.1"/>
</dbReference>
<dbReference type="InterPro" id="IPR001789">
    <property type="entry name" value="Sig_transdc_resp-reg_receiver"/>
</dbReference>
<dbReference type="GO" id="GO:0005886">
    <property type="term" value="C:plasma membrane"/>
    <property type="evidence" value="ECO:0007669"/>
    <property type="project" value="TreeGrafter"/>
</dbReference>
<dbReference type="Gene3D" id="3.30.450.40">
    <property type="match status" value="2"/>
</dbReference>
<dbReference type="InterPro" id="IPR036890">
    <property type="entry name" value="HATPase_C_sf"/>
</dbReference>
<keyword evidence="10" id="KW-0547">Nucleotide-binding</keyword>
<evidence type="ECO:0000259" key="25">
    <source>
        <dbReference type="PROSITE" id="PS50109"/>
    </source>
</evidence>
<dbReference type="Proteomes" id="UP000292459">
    <property type="component" value="Unassembled WGS sequence"/>
</dbReference>
<dbReference type="GO" id="GO:0005524">
    <property type="term" value="F:ATP binding"/>
    <property type="evidence" value="ECO:0007669"/>
    <property type="project" value="UniProtKB-KW"/>
</dbReference>
<dbReference type="SUPFAM" id="SSF55781">
    <property type="entry name" value="GAF domain-like"/>
    <property type="match status" value="2"/>
</dbReference>
<dbReference type="PANTHER" id="PTHR43047:SF72">
    <property type="entry name" value="OSMOSENSING HISTIDINE PROTEIN KINASE SLN1"/>
    <property type="match status" value="1"/>
</dbReference>
<dbReference type="PROSITE" id="PS50110">
    <property type="entry name" value="RESPONSE_REGULATORY"/>
    <property type="match status" value="1"/>
</dbReference>
<evidence type="ECO:0000256" key="16">
    <source>
        <dbReference type="ARBA" id="ARBA00023008"/>
    </source>
</evidence>
<evidence type="ECO:0000256" key="19">
    <source>
        <dbReference type="ARBA" id="ARBA00023157"/>
    </source>
</evidence>
<evidence type="ECO:0000313" key="28">
    <source>
        <dbReference type="Proteomes" id="UP000292459"/>
    </source>
</evidence>
<dbReference type="SUPFAM" id="SSF55874">
    <property type="entry name" value="ATPase domain of HSP90 chaperone/DNA topoisomerase II/histidine kinase"/>
    <property type="match status" value="1"/>
</dbReference>
<keyword evidence="17" id="KW-0902">Two-component regulatory system</keyword>
<protein>
    <recommendedName>
        <fullName evidence="21">Circadian input-output histidine kinase CikA</fullName>
        <ecNumber evidence="6">2.7.13.3</ecNumber>
    </recommendedName>
</protein>
<evidence type="ECO:0000256" key="4">
    <source>
        <dbReference type="ARBA" id="ARBA00006402"/>
    </source>
</evidence>
<comment type="subcellular location">
    <subcellularLocation>
        <location evidence="3">Endoplasmic reticulum membrane</location>
        <topology evidence="3">Multi-pass membrane protein</topology>
    </subcellularLocation>
</comment>
<feature type="transmembrane region" description="Helical" evidence="23">
    <location>
        <begin position="44"/>
        <end position="61"/>
    </location>
</feature>
<evidence type="ECO:0000256" key="8">
    <source>
        <dbReference type="ARBA" id="ARBA00022679"/>
    </source>
</evidence>
<evidence type="ECO:0000259" key="26">
    <source>
        <dbReference type="PROSITE" id="PS50110"/>
    </source>
</evidence>
<feature type="modified residue" description="4-aspartylphosphate" evidence="22">
    <location>
        <position position="867"/>
    </location>
</feature>
<evidence type="ECO:0000256" key="7">
    <source>
        <dbReference type="ARBA" id="ARBA00022553"/>
    </source>
</evidence>
<comment type="caution">
    <text evidence="27">The sequence shown here is derived from an EMBL/GenBank/DDBJ whole genome shotgun (WGS) entry which is preliminary data.</text>
</comment>
<feature type="domain" description="Response regulatory" evidence="26">
    <location>
        <begin position="818"/>
        <end position="937"/>
    </location>
</feature>
<dbReference type="InterPro" id="IPR011006">
    <property type="entry name" value="CheY-like_superfamily"/>
</dbReference>
<evidence type="ECO:0000256" key="20">
    <source>
        <dbReference type="ARBA" id="ARBA00023306"/>
    </source>
</evidence>
<gene>
    <name evidence="27" type="ORF">DYY88_06105</name>
</gene>
<evidence type="ECO:0000256" key="22">
    <source>
        <dbReference type="PROSITE-ProRule" id="PRU00169"/>
    </source>
</evidence>
<evidence type="ECO:0000256" key="14">
    <source>
        <dbReference type="ARBA" id="ARBA00022840"/>
    </source>
</evidence>
<dbReference type="SUPFAM" id="SSF47384">
    <property type="entry name" value="Homodimeric domain of signal transducing histidine kinase"/>
    <property type="match status" value="1"/>
</dbReference>
<evidence type="ECO:0000256" key="1">
    <source>
        <dbReference type="ARBA" id="ARBA00000085"/>
    </source>
</evidence>
<dbReference type="AlphaFoldDB" id="A0A4Q7EI28"/>
<dbReference type="PRINTS" id="PR00344">
    <property type="entry name" value="BCTRLSENSOR"/>
</dbReference>
<evidence type="ECO:0000256" key="23">
    <source>
        <dbReference type="SAM" id="Phobius"/>
    </source>
</evidence>
<dbReference type="SUPFAM" id="SSF52172">
    <property type="entry name" value="CheY-like"/>
    <property type="match status" value="1"/>
</dbReference>
<dbReference type="PANTHER" id="PTHR43047">
    <property type="entry name" value="TWO-COMPONENT HISTIDINE PROTEIN KINASE"/>
    <property type="match status" value="1"/>
</dbReference>
<keyword evidence="8" id="KW-0808">Transferase</keyword>
<evidence type="ECO:0000256" key="17">
    <source>
        <dbReference type="ARBA" id="ARBA00023012"/>
    </source>
</evidence>
<evidence type="ECO:0000256" key="13">
    <source>
        <dbReference type="ARBA" id="ARBA00022824"/>
    </source>
</evidence>
<dbReference type="CDD" id="cd00082">
    <property type="entry name" value="HisKA"/>
    <property type="match status" value="1"/>
</dbReference>
<dbReference type="GO" id="GO:0000155">
    <property type="term" value="F:phosphorelay sensor kinase activity"/>
    <property type="evidence" value="ECO:0007669"/>
    <property type="project" value="InterPro"/>
</dbReference>
<dbReference type="SMART" id="SM00448">
    <property type="entry name" value="REC"/>
    <property type="match status" value="1"/>
</dbReference>
<proteinExistence type="inferred from homology"/>
<dbReference type="InterPro" id="IPR003594">
    <property type="entry name" value="HATPase_dom"/>
</dbReference>
<dbReference type="FunFam" id="3.30.565.10:FF:000010">
    <property type="entry name" value="Sensor histidine kinase RcsC"/>
    <property type="match status" value="1"/>
</dbReference>
<dbReference type="CDD" id="cd17546">
    <property type="entry name" value="REC_hyHK_CKI1_RcsC-like"/>
    <property type="match status" value="1"/>
</dbReference>
<comment type="cofactor">
    <cofactor evidence="2">
        <name>Cu cation</name>
        <dbReference type="ChEBI" id="CHEBI:23378"/>
    </cofactor>
</comment>
<dbReference type="SMART" id="SM00388">
    <property type="entry name" value="HisKA"/>
    <property type="match status" value="1"/>
</dbReference>
<dbReference type="Gene3D" id="1.10.287.130">
    <property type="match status" value="1"/>
</dbReference>
<evidence type="ECO:0000256" key="6">
    <source>
        <dbReference type="ARBA" id="ARBA00012438"/>
    </source>
</evidence>
<comment type="similarity">
    <text evidence="4">In the N-terminal section; belongs to the phytochrome family.</text>
</comment>
<evidence type="ECO:0000256" key="9">
    <source>
        <dbReference type="ARBA" id="ARBA00022692"/>
    </source>
</evidence>
<dbReference type="InterPro" id="IPR016132">
    <property type="entry name" value="Phyto_chromo_attachment"/>
</dbReference>
<keyword evidence="15 23" id="KW-1133">Transmembrane helix</keyword>
<dbReference type="EC" id="2.7.13.3" evidence="6"/>
<dbReference type="Gene3D" id="3.30.565.10">
    <property type="entry name" value="Histidine kinase-like ATPase, C-terminal domain"/>
    <property type="match status" value="1"/>
</dbReference>
<evidence type="ECO:0000256" key="15">
    <source>
        <dbReference type="ARBA" id="ARBA00022989"/>
    </source>
</evidence>
<dbReference type="OrthoDB" id="569347at2"/>
<evidence type="ECO:0000256" key="11">
    <source>
        <dbReference type="ARBA" id="ARBA00022745"/>
    </source>
</evidence>
<keyword evidence="13" id="KW-0256">Endoplasmic reticulum</keyword>
<evidence type="ECO:0000256" key="2">
    <source>
        <dbReference type="ARBA" id="ARBA00001935"/>
    </source>
</evidence>
<comment type="catalytic activity">
    <reaction evidence="1">
        <text>ATP + protein L-histidine = ADP + protein N-phospho-L-histidine.</text>
        <dbReference type="EC" id="2.7.13.3"/>
    </reaction>
</comment>
<dbReference type="Pfam" id="PF00512">
    <property type="entry name" value="HisKA"/>
    <property type="match status" value="1"/>
</dbReference>
<feature type="domain" description="Phytochrome chromophore attachment site" evidence="24">
    <location>
        <begin position="360"/>
        <end position="523"/>
    </location>
</feature>
<feature type="domain" description="Histidine kinase" evidence="25">
    <location>
        <begin position="564"/>
        <end position="791"/>
    </location>
</feature>
<dbReference type="InterPro" id="IPR036097">
    <property type="entry name" value="HisK_dim/P_sf"/>
</dbReference>
<dbReference type="EMBL" id="QVFV01000001">
    <property type="protein sequence ID" value="RZM82787.1"/>
    <property type="molecule type" value="Genomic_DNA"/>
</dbReference>
<keyword evidence="28" id="KW-1185">Reference proteome</keyword>